<dbReference type="RefSeq" id="WP_009185258.1">
    <property type="nucleotide sequence ID" value="NZ_AMGM01000032.1"/>
</dbReference>
<dbReference type="InterPro" id="IPR001296">
    <property type="entry name" value="Glyco_trans_1"/>
</dbReference>
<comment type="caution">
    <text evidence="4">The sequence shown here is derived from an EMBL/GenBank/DDBJ whole genome shotgun (WGS) entry which is preliminary data.</text>
</comment>
<evidence type="ECO:0000313" key="4">
    <source>
        <dbReference type="EMBL" id="EKB49130.1"/>
    </source>
</evidence>
<dbReference type="PANTHER" id="PTHR46401:SF2">
    <property type="entry name" value="GLYCOSYLTRANSFERASE WBBK-RELATED"/>
    <property type="match status" value="1"/>
</dbReference>
<evidence type="ECO:0000259" key="3">
    <source>
        <dbReference type="Pfam" id="PF00534"/>
    </source>
</evidence>
<sequence length="374" mass="43087">MKRKILIVNQNSGYLTIDVANTFKEKYEEVVVMYGMNRVTERNFHPDIKIQKTIKYNRSSTVKRLWTWGVCTLHLFFLLLFKYRGYHVLYYTNPPMSYFNALFFSNPFSIVVFDTYPDALRLIGIKESSFVYRIWKKVNKKVFSKAVQIITLSEGMKKQLGNYVNDEKVKVVSVWSASDTFKPIAKDSNLFLKKHKWVDKFIVLYSGNMGIGHKLEVLIDVAKQLEDKKEILFLFVGEGAKKNTLIDLASKYKLQNVHFLTWQDAETLPYSLAAGDLAVVALEPEATHASVPSKTFNYMAVGAPLLAIGSTGSELEKLIKRHRLGFYTDGKDVSEIKNYVLKMLSNKDKVEQLSRNSFQASKNFNYEMAIQYVF</sequence>
<keyword evidence="5" id="KW-1185">Reference proteome</keyword>
<reference evidence="4 5" key="1">
    <citation type="journal article" date="2012" name="J. Bacteriol.">
        <title>Draft Genome Sequence of Cecembia lonarensis Strain LW9T, Isolated from Lonar Lake, a Haloalkaline Lake in India.</title>
        <authorList>
            <person name="Shivaji S."/>
            <person name="Ara S."/>
            <person name="Singh A."/>
            <person name="Pinnaka A.K."/>
        </authorList>
    </citation>
    <scope>NUCLEOTIDE SEQUENCE [LARGE SCALE GENOMIC DNA]</scope>
    <source>
        <strain evidence="4 5">LW9</strain>
    </source>
</reference>
<organism evidence="4 5">
    <name type="scientific">Cecembia lonarensis (strain CCUG 58316 / KCTC 22772 / LW9)</name>
    <dbReference type="NCBI Taxonomy" id="1225176"/>
    <lineage>
        <taxon>Bacteria</taxon>
        <taxon>Pseudomonadati</taxon>
        <taxon>Bacteroidota</taxon>
        <taxon>Cytophagia</taxon>
        <taxon>Cytophagales</taxon>
        <taxon>Cyclobacteriaceae</taxon>
        <taxon>Cecembia</taxon>
    </lineage>
</organism>
<feature type="transmembrane region" description="Helical" evidence="2">
    <location>
        <begin position="65"/>
        <end position="86"/>
    </location>
</feature>
<dbReference type="AlphaFoldDB" id="K1KYB7"/>
<dbReference type="GO" id="GO:0016757">
    <property type="term" value="F:glycosyltransferase activity"/>
    <property type="evidence" value="ECO:0007669"/>
    <property type="project" value="InterPro"/>
</dbReference>
<dbReference type="Gene3D" id="3.40.50.2000">
    <property type="entry name" value="Glycogen Phosphorylase B"/>
    <property type="match status" value="2"/>
</dbReference>
<accession>K1KYB7</accession>
<dbReference type="SUPFAM" id="SSF53756">
    <property type="entry name" value="UDP-Glycosyltransferase/glycogen phosphorylase"/>
    <property type="match status" value="1"/>
</dbReference>
<dbReference type="Proteomes" id="UP000004478">
    <property type="component" value="Unassembled WGS sequence"/>
</dbReference>
<keyword evidence="2" id="KW-0472">Membrane</keyword>
<dbReference type="CDD" id="cd03794">
    <property type="entry name" value="GT4_WbuB-like"/>
    <property type="match status" value="1"/>
</dbReference>
<feature type="domain" description="Glycosyl transferase family 1" evidence="3">
    <location>
        <begin position="193"/>
        <end position="357"/>
    </location>
</feature>
<keyword evidence="2" id="KW-1133">Transmembrane helix</keyword>
<keyword evidence="2" id="KW-0812">Transmembrane</keyword>
<gene>
    <name evidence="4" type="ORF">B879_02228</name>
</gene>
<dbReference type="PANTHER" id="PTHR46401">
    <property type="entry name" value="GLYCOSYLTRANSFERASE WBBK-RELATED"/>
    <property type="match status" value="1"/>
</dbReference>
<evidence type="ECO:0000256" key="2">
    <source>
        <dbReference type="SAM" id="Phobius"/>
    </source>
</evidence>
<proteinExistence type="predicted"/>
<dbReference type="Pfam" id="PF00534">
    <property type="entry name" value="Glycos_transf_1"/>
    <property type="match status" value="1"/>
</dbReference>
<keyword evidence="1 4" id="KW-0808">Transferase</keyword>
<name>K1KYB7_CECL9</name>
<evidence type="ECO:0000256" key="1">
    <source>
        <dbReference type="ARBA" id="ARBA00022679"/>
    </source>
</evidence>
<dbReference type="GO" id="GO:0009103">
    <property type="term" value="P:lipopolysaccharide biosynthetic process"/>
    <property type="evidence" value="ECO:0007669"/>
    <property type="project" value="TreeGrafter"/>
</dbReference>
<protein>
    <submittedName>
        <fullName evidence="4">Putative glycosyl transferase</fullName>
    </submittedName>
</protein>
<dbReference type="OrthoDB" id="9811902at2"/>
<dbReference type="EMBL" id="AMGM01000032">
    <property type="protein sequence ID" value="EKB49130.1"/>
    <property type="molecule type" value="Genomic_DNA"/>
</dbReference>
<evidence type="ECO:0000313" key="5">
    <source>
        <dbReference type="Proteomes" id="UP000004478"/>
    </source>
</evidence>